<gene>
    <name evidence="2" type="ORF">FRZ00_05350</name>
</gene>
<keyword evidence="1" id="KW-0472">Membrane</keyword>
<dbReference type="EMBL" id="VOKX01000009">
    <property type="protein sequence ID" value="KAB7850040.1"/>
    <property type="molecule type" value="Genomic_DNA"/>
</dbReference>
<evidence type="ECO:0000313" key="2">
    <source>
        <dbReference type="EMBL" id="KAB7850040.1"/>
    </source>
</evidence>
<keyword evidence="1" id="KW-0812">Transmembrane</keyword>
<dbReference type="RefSeq" id="WP_152262610.1">
    <property type="nucleotide sequence ID" value="NZ_VOKX01000009.1"/>
</dbReference>
<protein>
    <submittedName>
        <fullName evidence="2">Uncharacterized protein</fullName>
    </submittedName>
</protein>
<organism evidence="2 3">
    <name type="scientific">Streptomyces mobaraensis</name>
    <name type="common">Streptoverticillium mobaraense</name>
    <dbReference type="NCBI Taxonomy" id="35621"/>
    <lineage>
        <taxon>Bacteria</taxon>
        <taxon>Bacillati</taxon>
        <taxon>Actinomycetota</taxon>
        <taxon>Actinomycetes</taxon>
        <taxon>Kitasatosporales</taxon>
        <taxon>Streptomycetaceae</taxon>
        <taxon>Streptomyces</taxon>
    </lineage>
</organism>
<accession>A0A5N5WDN2</accession>
<proteinExistence type="predicted"/>
<name>A0A5N5WDN2_STRMB</name>
<feature type="transmembrane region" description="Helical" evidence="1">
    <location>
        <begin position="13"/>
        <end position="32"/>
    </location>
</feature>
<comment type="caution">
    <text evidence="2">The sequence shown here is derived from an EMBL/GenBank/DDBJ whole genome shotgun (WGS) entry which is preliminary data.</text>
</comment>
<evidence type="ECO:0000256" key="1">
    <source>
        <dbReference type="SAM" id="Phobius"/>
    </source>
</evidence>
<reference evidence="2 3" key="1">
    <citation type="journal article" date="2019" name="Microb. Cell Fact.">
        <title>Exploring novel herbicidin analogues by transcriptional regulator overexpression and MS/MS molecular networking.</title>
        <authorList>
            <person name="Shi Y."/>
            <person name="Gu R."/>
            <person name="Li Y."/>
            <person name="Wang X."/>
            <person name="Ren W."/>
            <person name="Li X."/>
            <person name="Wang L."/>
            <person name="Xie Y."/>
            <person name="Hong B."/>
        </authorList>
    </citation>
    <scope>NUCLEOTIDE SEQUENCE [LARGE SCALE GENOMIC DNA]</scope>
    <source>
        <strain evidence="2 3">US-43</strain>
    </source>
</reference>
<evidence type="ECO:0000313" key="3">
    <source>
        <dbReference type="Proteomes" id="UP000327000"/>
    </source>
</evidence>
<dbReference type="AlphaFoldDB" id="A0A5N5WDN2"/>
<dbReference type="Proteomes" id="UP000327000">
    <property type="component" value="Unassembled WGS sequence"/>
</dbReference>
<keyword evidence="3" id="KW-1185">Reference proteome</keyword>
<keyword evidence="1" id="KW-1133">Transmembrane helix</keyword>
<sequence>MSDETATTEHPRAALPAGGTMALLYDTALVLVRTRTRRRIPFEAVERVDGPGAIGLVLLWLGLDSAVPTALEAVRVLREG</sequence>